<accession>A0A1C5JSQ4</accession>
<evidence type="ECO:0000313" key="2">
    <source>
        <dbReference type="EMBL" id="SCG73538.1"/>
    </source>
</evidence>
<dbReference type="Proteomes" id="UP000198221">
    <property type="component" value="Chromosome I"/>
</dbReference>
<keyword evidence="3" id="KW-1185">Reference proteome</keyword>
<feature type="region of interest" description="Disordered" evidence="1">
    <location>
        <begin position="141"/>
        <end position="174"/>
    </location>
</feature>
<evidence type="ECO:0000256" key="1">
    <source>
        <dbReference type="SAM" id="MobiDB-lite"/>
    </source>
</evidence>
<protein>
    <submittedName>
        <fullName evidence="2">Uncharacterized protein</fullName>
    </submittedName>
</protein>
<sequence>MTPQLRWQHRTRVEPDATVIDSTVISALITARHTATGAGKRFGIINPTGLDGAELEQGLHDQPAVAVRGAVQGHGRHGDGRLPGEPRLDLCASRVVAGEAEPVPVAVDDHVDEVRIVEGCGGPVQGGVVEGPFGIRRLPGRRASHRSLAPARRSRTSCVAASAAPADSERAALA</sequence>
<gene>
    <name evidence="2" type="ORF">GA0070613_5328</name>
</gene>
<organism evidence="2 3">
    <name type="scientific">Micromonospora inositola</name>
    <dbReference type="NCBI Taxonomy" id="47865"/>
    <lineage>
        <taxon>Bacteria</taxon>
        <taxon>Bacillati</taxon>
        <taxon>Actinomycetota</taxon>
        <taxon>Actinomycetes</taxon>
        <taxon>Micromonosporales</taxon>
        <taxon>Micromonosporaceae</taxon>
        <taxon>Micromonospora</taxon>
    </lineage>
</organism>
<dbReference type="AlphaFoldDB" id="A0A1C5JSQ4"/>
<dbReference type="EMBL" id="LT607754">
    <property type="protein sequence ID" value="SCG73538.1"/>
    <property type="molecule type" value="Genomic_DNA"/>
</dbReference>
<proteinExistence type="predicted"/>
<evidence type="ECO:0000313" key="3">
    <source>
        <dbReference type="Proteomes" id="UP000198221"/>
    </source>
</evidence>
<reference evidence="3" key="1">
    <citation type="submission" date="2016-06" db="EMBL/GenBank/DDBJ databases">
        <authorList>
            <person name="Varghese N."/>
            <person name="Submissions Spin"/>
        </authorList>
    </citation>
    <scope>NUCLEOTIDE SEQUENCE [LARGE SCALE GENOMIC DNA]</scope>
    <source>
        <strain evidence="3">DSM 43819</strain>
    </source>
</reference>
<feature type="compositionally biased region" description="Low complexity" evidence="1">
    <location>
        <begin position="157"/>
        <end position="166"/>
    </location>
</feature>
<name>A0A1C5JSQ4_9ACTN</name>